<evidence type="ECO:0000256" key="1">
    <source>
        <dbReference type="SAM" id="MobiDB-lite"/>
    </source>
</evidence>
<feature type="region of interest" description="Disordered" evidence="1">
    <location>
        <begin position="1"/>
        <end position="22"/>
    </location>
</feature>
<dbReference type="SUPFAM" id="SSF53335">
    <property type="entry name" value="S-adenosyl-L-methionine-dependent methyltransferases"/>
    <property type="match status" value="1"/>
</dbReference>
<dbReference type="OrthoDB" id="429136at2759"/>
<dbReference type="InterPro" id="IPR029063">
    <property type="entry name" value="SAM-dependent_MTases_sf"/>
</dbReference>
<accession>A0A9W6ZC31</accession>
<evidence type="ECO:0000313" key="2">
    <source>
        <dbReference type="EMBL" id="GMH48383.1"/>
    </source>
</evidence>
<sequence>MSSLFSTSSPPPPPRQFTPSPDSLFSYIETLQTSSSTSNPNFGDFLDSGTGSHSLDWLVKLENEGCLKSWKAVTADTKMQNSVIAKLKSMKLDSVGQVLIGNWASTSETTANNPTTIISHNTGKLLPDSKFDAILADYLIGAVDGFSPYYQDLILPRLKTHLKPGGKIYVVGLNPIPDTFPGDGDIICEIRRLRDACILLAGHRCYREYPIEWIERHMEQIGFECESKRFPILWSKASTLRQVNVAKSKLPLMKGSVRQGMAKEIERIEKEVDRIFEGGNKKIQVGFDYVVAGTLLEDKMEE</sequence>
<dbReference type="AlphaFoldDB" id="A0A9W6ZC31"/>
<dbReference type="Proteomes" id="UP001165122">
    <property type="component" value="Unassembled WGS sequence"/>
</dbReference>
<evidence type="ECO:0000313" key="3">
    <source>
        <dbReference type="Proteomes" id="UP001165122"/>
    </source>
</evidence>
<dbReference type="EMBL" id="BRXW01000367">
    <property type="protein sequence ID" value="GMH48383.1"/>
    <property type="molecule type" value="Genomic_DNA"/>
</dbReference>
<dbReference type="CDD" id="cd02440">
    <property type="entry name" value="AdoMet_MTases"/>
    <property type="match status" value="1"/>
</dbReference>
<organism evidence="2 3">
    <name type="scientific">Triparma laevis f. longispina</name>
    <dbReference type="NCBI Taxonomy" id="1714387"/>
    <lineage>
        <taxon>Eukaryota</taxon>
        <taxon>Sar</taxon>
        <taxon>Stramenopiles</taxon>
        <taxon>Ochrophyta</taxon>
        <taxon>Bolidophyceae</taxon>
        <taxon>Parmales</taxon>
        <taxon>Triparmaceae</taxon>
        <taxon>Triparma</taxon>
    </lineage>
</organism>
<dbReference type="Gene3D" id="3.40.50.150">
    <property type="entry name" value="Vaccinia Virus protein VP39"/>
    <property type="match status" value="1"/>
</dbReference>
<comment type="caution">
    <text evidence="2">The sequence shown here is derived from an EMBL/GenBank/DDBJ whole genome shotgun (WGS) entry which is preliminary data.</text>
</comment>
<protein>
    <submittedName>
        <fullName evidence="2">Uncharacterized protein</fullName>
    </submittedName>
</protein>
<proteinExistence type="predicted"/>
<name>A0A9W6ZC31_9STRA</name>
<keyword evidence="3" id="KW-1185">Reference proteome</keyword>
<reference evidence="3" key="1">
    <citation type="journal article" date="2023" name="Commun. Biol.">
        <title>Genome analysis of Parmales, the sister group of diatoms, reveals the evolutionary specialization of diatoms from phago-mixotrophs to photoautotrophs.</title>
        <authorList>
            <person name="Ban H."/>
            <person name="Sato S."/>
            <person name="Yoshikawa S."/>
            <person name="Yamada K."/>
            <person name="Nakamura Y."/>
            <person name="Ichinomiya M."/>
            <person name="Sato N."/>
            <person name="Blanc-Mathieu R."/>
            <person name="Endo H."/>
            <person name="Kuwata A."/>
            <person name="Ogata H."/>
        </authorList>
    </citation>
    <scope>NUCLEOTIDE SEQUENCE [LARGE SCALE GENOMIC DNA]</scope>
    <source>
        <strain evidence="3">NIES 3700</strain>
    </source>
</reference>
<gene>
    <name evidence="2" type="ORF">TrLO_g4528</name>
</gene>